<evidence type="ECO:0000313" key="4">
    <source>
        <dbReference type="EMBL" id="TSJ47810.1"/>
    </source>
</evidence>
<keyword evidence="2" id="KW-0812">Transmembrane</keyword>
<organism evidence="4 5">
    <name type="scientific">Fluviicola chungangensis</name>
    <dbReference type="NCBI Taxonomy" id="2597671"/>
    <lineage>
        <taxon>Bacteria</taxon>
        <taxon>Pseudomonadati</taxon>
        <taxon>Bacteroidota</taxon>
        <taxon>Flavobacteriia</taxon>
        <taxon>Flavobacteriales</taxon>
        <taxon>Crocinitomicaceae</taxon>
        <taxon>Fluviicola</taxon>
    </lineage>
</organism>
<feature type="domain" description="Signal transduction histidine kinase internal region" evidence="3">
    <location>
        <begin position="167"/>
        <end position="245"/>
    </location>
</feature>
<sequence>MFEIPYKKLTINAFVTSCLIGLLAIATHALMNTKSWLWLIQIGSLVAGLFLMTSFINIFVLFLLEKSGQKTTFTASRYTLSFIGVSLLAIASYFLSIRFHSEHDGMLRFVKPRPLTENHLRMYVFFILIFAINAIVLLIHNLLLMKDLKNKVELENAALKLKNLEATYEQLKQQIHPHFLFNSLSTLKSLIQRNRETAEDYLVKLSGFLRITMDQTKTDLVIVEEELVICKQYLEMQKIRFGDSLNYRIEIPDEDQKAHIPFFSILPLLENAIKHNSLTFQKPLEITLSSNNGFIQVKNRKQLRESVEQGMNSGLNNLKQRYWMLSNEEVVIEDSSEWFSVKIKLLRDENCDY</sequence>
<evidence type="ECO:0000259" key="3">
    <source>
        <dbReference type="Pfam" id="PF06580"/>
    </source>
</evidence>
<feature type="transmembrane region" description="Helical" evidence="2">
    <location>
        <begin position="9"/>
        <end position="30"/>
    </location>
</feature>
<feature type="transmembrane region" description="Helical" evidence="2">
    <location>
        <begin position="36"/>
        <end position="64"/>
    </location>
</feature>
<dbReference type="Proteomes" id="UP000316008">
    <property type="component" value="Unassembled WGS sequence"/>
</dbReference>
<keyword evidence="2" id="KW-0472">Membrane</keyword>
<proteinExistence type="predicted"/>
<dbReference type="InterPro" id="IPR050640">
    <property type="entry name" value="Bact_2-comp_sensor_kinase"/>
</dbReference>
<dbReference type="RefSeq" id="WP_144331345.1">
    <property type="nucleotide sequence ID" value="NZ_VLPL01000001.1"/>
</dbReference>
<dbReference type="PANTHER" id="PTHR34220:SF7">
    <property type="entry name" value="SENSOR HISTIDINE KINASE YPDA"/>
    <property type="match status" value="1"/>
</dbReference>
<dbReference type="Pfam" id="PF06580">
    <property type="entry name" value="His_kinase"/>
    <property type="match status" value="1"/>
</dbReference>
<feature type="transmembrane region" description="Helical" evidence="2">
    <location>
        <begin position="120"/>
        <end position="144"/>
    </location>
</feature>
<feature type="transmembrane region" description="Helical" evidence="2">
    <location>
        <begin position="76"/>
        <end position="100"/>
    </location>
</feature>
<keyword evidence="5" id="KW-1185">Reference proteome</keyword>
<dbReference type="GO" id="GO:0000155">
    <property type="term" value="F:phosphorelay sensor kinase activity"/>
    <property type="evidence" value="ECO:0007669"/>
    <property type="project" value="InterPro"/>
</dbReference>
<evidence type="ECO:0000313" key="5">
    <source>
        <dbReference type="Proteomes" id="UP000316008"/>
    </source>
</evidence>
<keyword evidence="2" id="KW-1133">Transmembrane helix</keyword>
<evidence type="ECO:0000256" key="2">
    <source>
        <dbReference type="SAM" id="Phobius"/>
    </source>
</evidence>
<accession>A0A556N6R1</accession>
<dbReference type="GO" id="GO:0016020">
    <property type="term" value="C:membrane"/>
    <property type="evidence" value="ECO:0007669"/>
    <property type="project" value="InterPro"/>
</dbReference>
<evidence type="ECO:0000256" key="1">
    <source>
        <dbReference type="SAM" id="Coils"/>
    </source>
</evidence>
<reference evidence="4 5" key="1">
    <citation type="submission" date="2019-07" db="EMBL/GenBank/DDBJ databases">
        <authorList>
            <person name="Huq M.A."/>
        </authorList>
    </citation>
    <scope>NUCLEOTIDE SEQUENCE [LARGE SCALE GENOMIC DNA]</scope>
    <source>
        <strain evidence="4 5">MAH-3</strain>
    </source>
</reference>
<dbReference type="AlphaFoldDB" id="A0A556N6R1"/>
<name>A0A556N6R1_9FLAO</name>
<feature type="coiled-coil region" evidence="1">
    <location>
        <begin position="145"/>
        <end position="174"/>
    </location>
</feature>
<dbReference type="OrthoDB" id="9809908at2"/>
<comment type="caution">
    <text evidence="4">The sequence shown here is derived from an EMBL/GenBank/DDBJ whole genome shotgun (WGS) entry which is preliminary data.</text>
</comment>
<keyword evidence="1" id="KW-0175">Coiled coil</keyword>
<dbReference type="EMBL" id="VLPL01000001">
    <property type="protein sequence ID" value="TSJ47810.1"/>
    <property type="molecule type" value="Genomic_DNA"/>
</dbReference>
<dbReference type="PANTHER" id="PTHR34220">
    <property type="entry name" value="SENSOR HISTIDINE KINASE YPDA"/>
    <property type="match status" value="1"/>
</dbReference>
<dbReference type="InterPro" id="IPR010559">
    <property type="entry name" value="Sig_transdc_His_kin_internal"/>
</dbReference>
<protein>
    <recommendedName>
        <fullName evidence="3">Signal transduction histidine kinase internal region domain-containing protein</fullName>
    </recommendedName>
</protein>
<gene>
    <name evidence="4" type="ORF">FO442_01390</name>
</gene>